<keyword evidence="3" id="KW-1185">Reference proteome</keyword>
<feature type="region of interest" description="Disordered" evidence="1">
    <location>
        <begin position="1"/>
        <end position="246"/>
    </location>
</feature>
<comment type="caution">
    <text evidence="2">The sequence shown here is derived from an EMBL/GenBank/DDBJ whole genome shotgun (WGS) entry which is preliminary data.</text>
</comment>
<sequence length="449" mass="49286">MTTTPPPPSGIRTPPAPRYGPRYDQYEPYVTRHSARLAGQTPSEDSRLTPSTYSEHQSEAETKGTRKQRVRDFTSISPEPFDSSPQKKKGPSRNSAFPQMRSLSNTSDPFTTTTSHLHQSLPPSLSTTMTDGMLPTPAKTPKKKAVDDAGSTARTLFPATSGTERRKRGKKPTGFSLESFEDNLKQDQNNIEIYTDSRDRIPELDESEDNPFYTKPGGSKTIGKTAGCSSGGHKEKESKRDKEVGKSLHREDGMFYVFRGKKFFRKFDDEEEDEADDNDLGLFASRPDLLDASAMSDTRRLTRSSIKPRVLFPGPNDDNKEDIPTETDEEAATDIEDNGVSKDTIEADDMQVQDPVTPPVDSTVATPATPGATIRTLRSHAKRGGPESGTTPSASTTRKTKVSPFAGWQRKKQSPLSGAVLPKKRETATESSGEPATKRTRGNRATVPS</sequence>
<dbReference type="Proteomes" id="UP000266188">
    <property type="component" value="Unassembled WGS sequence"/>
</dbReference>
<evidence type="ECO:0000256" key="1">
    <source>
        <dbReference type="SAM" id="MobiDB-lite"/>
    </source>
</evidence>
<feature type="compositionally biased region" description="Pro residues" evidence="1">
    <location>
        <begin position="1"/>
        <end position="18"/>
    </location>
</feature>
<feature type="region of interest" description="Disordered" evidence="1">
    <location>
        <begin position="295"/>
        <end position="449"/>
    </location>
</feature>
<dbReference type="EMBL" id="MVGC01000115">
    <property type="protein sequence ID" value="RJE23565.1"/>
    <property type="molecule type" value="Genomic_DNA"/>
</dbReference>
<dbReference type="AlphaFoldDB" id="A0A3A3A091"/>
<feature type="compositionally biased region" description="Low complexity" evidence="1">
    <location>
        <begin position="114"/>
        <end position="128"/>
    </location>
</feature>
<proteinExistence type="predicted"/>
<evidence type="ECO:0000313" key="3">
    <source>
        <dbReference type="Proteomes" id="UP000266188"/>
    </source>
</evidence>
<feature type="compositionally biased region" description="Basic and acidic residues" evidence="1">
    <location>
        <begin position="232"/>
        <end position="246"/>
    </location>
</feature>
<feature type="compositionally biased region" description="Acidic residues" evidence="1">
    <location>
        <begin position="324"/>
        <end position="337"/>
    </location>
</feature>
<dbReference type="OrthoDB" id="5398515at2759"/>
<gene>
    <name evidence="2" type="ORF">PHISCL_04108</name>
</gene>
<protein>
    <submittedName>
        <fullName evidence="2">Uncharacterized protein</fullName>
    </submittedName>
</protein>
<reference evidence="3" key="1">
    <citation type="submission" date="2017-02" db="EMBL/GenBank/DDBJ databases">
        <authorList>
            <person name="Tafer H."/>
            <person name="Lopandic K."/>
        </authorList>
    </citation>
    <scope>NUCLEOTIDE SEQUENCE [LARGE SCALE GENOMIC DNA]</scope>
    <source>
        <strain evidence="3">CBS 366.77</strain>
    </source>
</reference>
<feature type="compositionally biased region" description="Polar residues" evidence="1">
    <location>
        <begin position="388"/>
        <end position="397"/>
    </location>
</feature>
<accession>A0A3A3A091</accession>
<feature type="compositionally biased region" description="Polar residues" evidence="1">
    <location>
        <begin position="40"/>
        <end position="55"/>
    </location>
</feature>
<organism evidence="2 3">
    <name type="scientific">Aspergillus sclerotialis</name>
    <dbReference type="NCBI Taxonomy" id="2070753"/>
    <lineage>
        <taxon>Eukaryota</taxon>
        <taxon>Fungi</taxon>
        <taxon>Dikarya</taxon>
        <taxon>Ascomycota</taxon>
        <taxon>Pezizomycotina</taxon>
        <taxon>Eurotiomycetes</taxon>
        <taxon>Eurotiomycetidae</taxon>
        <taxon>Eurotiales</taxon>
        <taxon>Aspergillaceae</taxon>
        <taxon>Aspergillus</taxon>
        <taxon>Aspergillus subgen. Polypaecilum</taxon>
    </lineage>
</organism>
<name>A0A3A3A091_9EURO</name>
<feature type="compositionally biased region" description="Polar residues" evidence="1">
    <location>
        <begin position="152"/>
        <end position="162"/>
    </location>
</feature>
<feature type="compositionally biased region" description="Polar residues" evidence="1">
    <location>
        <begin position="92"/>
        <end position="113"/>
    </location>
</feature>
<evidence type="ECO:0000313" key="2">
    <source>
        <dbReference type="EMBL" id="RJE23565.1"/>
    </source>
</evidence>